<keyword evidence="7" id="KW-0443">Lipid metabolism</keyword>
<dbReference type="GO" id="GO:0005524">
    <property type="term" value="F:ATP binding"/>
    <property type="evidence" value="ECO:0007669"/>
    <property type="project" value="UniProtKB-KW"/>
</dbReference>
<dbReference type="EC" id="2.7.1.-" evidence="10"/>
<dbReference type="GO" id="GO:0005886">
    <property type="term" value="C:plasma membrane"/>
    <property type="evidence" value="ECO:0007669"/>
    <property type="project" value="TreeGrafter"/>
</dbReference>
<organism evidence="10">
    <name type="scientific">Streptomyces sp. R21</name>
    <dbReference type="NCBI Taxonomy" id="3238627"/>
    <lineage>
        <taxon>Bacteria</taxon>
        <taxon>Bacillati</taxon>
        <taxon>Actinomycetota</taxon>
        <taxon>Actinomycetes</taxon>
        <taxon>Kitasatosporales</taxon>
        <taxon>Streptomycetaceae</taxon>
        <taxon>Streptomyces</taxon>
    </lineage>
</organism>
<dbReference type="PROSITE" id="PS51257">
    <property type="entry name" value="PROKAR_LIPOPROTEIN"/>
    <property type="match status" value="1"/>
</dbReference>
<evidence type="ECO:0000256" key="1">
    <source>
        <dbReference type="ARBA" id="ARBA00001946"/>
    </source>
</evidence>
<evidence type="ECO:0000256" key="4">
    <source>
        <dbReference type="ARBA" id="ARBA00022741"/>
    </source>
</evidence>
<sequence>MSDVLKSGPDVLKSVLVVANPAAGSCTPDAVEKTVGLLSKAAATVELRLTAGPDHARTLAREAVSAGAADTVVAIGGDGTAHEVMTGLMDAGGDAALLALPFGTGNSFYRAIWSDRPWRAALDAVLATPYVRRIDLAAVAETGGLALLGASSGLAAQTLVTAREVAGTGRDRYQEAVTRAVADGFRPYPGRVTVDGVEVHRGPTVCANVGGGRHRAGRFLLLPHSALDDGLLDVCVAGPGLPLPELLQLARDGAHVGRKGVVYARGRRIVVERTDGRPVLFEYDGDLAPKAASRYTLDVVPRALTVLAPPRS</sequence>
<gene>
    <name evidence="10" type="ORF">AB5J56_07595</name>
</gene>
<dbReference type="EMBL" id="CP163435">
    <property type="protein sequence ID" value="XDQ24552.1"/>
    <property type="molecule type" value="Genomic_DNA"/>
</dbReference>
<dbReference type="InterPro" id="IPR017438">
    <property type="entry name" value="ATP-NAD_kinase_N"/>
</dbReference>
<dbReference type="Gene3D" id="3.40.50.10330">
    <property type="entry name" value="Probable inorganic polyphosphate/atp-NAD kinase, domain 1"/>
    <property type="match status" value="1"/>
</dbReference>
<dbReference type="InterPro" id="IPR001206">
    <property type="entry name" value="Diacylglycerol_kinase_cat_dom"/>
</dbReference>
<keyword evidence="6" id="KW-0067">ATP-binding</keyword>
<evidence type="ECO:0000259" key="9">
    <source>
        <dbReference type="PROSITE" id="PS50146"/>
    </source>
</evidence>
<feature type="domain" description="DAGKc" evidence="9">
    <location>
        <begin position="10"/>
        <end position="142"/>
    </location>
</feature>
<dbReference type="PANTHER" id="PTHR12358:SF106">
    <property type="entry name" value="LIPID KINASE YEGS"/>
    <property type="match status" value="1"/>
</dbReference>
<evidence type="ECO:0000256" key="6">
    <source>
        <dbReference type="ARBA" id="ARBA00022840"/>
    </source>
</evidence>
<dbReference type="GO" id="GO:0008654">
    <property type="term" value="P:phospholipid biosynthetic process"/>
    <property type="evidence" value="ECO:0007669"/>
    <property type="project" value="UniProtKB-KW"/>
</dbReference>
<dbReference type="SUPFAM" id="SSF111331">
    <property type="entry name" value="NAD kinase/diacylglycerol kinase-like"/>
    <property type="match status" value="1"/>
</dbReference>
<dbReference type="InterPro" id="IPR050187">
    <property type="entry name" value="Lipid_Phosphate_FormReg"/>
</dbReference>
<dbReference type="PROSITE" id="PS50146">
    <property type="entry name" value="DAGK"/>
    <property type="match status" value="1"/>
</dbReference>
<evidence type="ECO:0000256" key="2">
    <source>
        <dbReference type="ARBA" id="ARBA00005983"/>
    </source>
</evidence>
<keyword evidence="7" id="KW-0444">Lipid biosynthesis</keyword>
<dbReference type="GO" id="GO:0004143">
    <property type="term" value="F:ATP-dependent diacylglycerol kinase activity"/>
    <property type="evidence" value="ECO:0007669"/>
    <property type="project" value="TreeGrafter"/>
</dbReference>
<accession>A0AB39P210</accession>
<dbReference type="SMART" id="SM00046">
    <property type="entry name" value="DAGKc"/>
    <property type="match status" value="1"/>
</dbReference>
<dbReference type="Gene3D" id="2.60.200.40">
    <property type="match status" value="1"/>
</dbReference>
<dbReference type="InterPro" id="IPR016064">
    <property type="entry name" value="NAD/diacylglycerol_kinase_sf"/>
</dbReference>
<keyword evidence="5 10" id="KW-0418">Kinase</keyword>
<dbReference type="InterPro" id="IPR045540">
    <property type="entry name" value="YegS/DAGK_C"/>
</dbReference>
<dbReference type="Pfam" id="PF19279">
    <property type="entry name" value="YegS_C"/>
    <property type="match status" value="1"/>
</dbReference>
<dbReference type="RefSeq" id="WP_369231302.1">
    <property type="nucleotide sequence ID" value="NZ_CP163435.1"/>
</dbReference>
<evidence type="ECO:0000256" key="7">
    <source>
        <dbReference type="ARBA" id="ARBA00023209"/>
    </source>
</evidence>
<evidence type="ECO:0000313" key="10">
    <source>
        <dbReference type="EMBL" id="XDQ24552.1"/>
    </source>
</evidence>
<name>A0AB39P210_9ACTN</name>
<evidence type="ECO:0000256" key="3">
    <source>
        <dbReference type="ARBA" id="ARBA00022679"/>
    </source>
</evidence>
<reference evidence="10" key="1">
    <citation type="submission" date="2024-07" db="EMBL/GenBank/DDBJ databases">
        <authorList>
            <person name="Yu S.T."/>
        </authorList>
    </citation>
    <scope>NUCLEOTIDE SEQUENCE</scope>
    <source>
        <strain evidence="10">R21</strain>
    </source>
</reference>
<keyword evidence="7" id="KW-0594">Phospholipid biosynthesis</keyword>
<evidence type="ECO:0000256" key="5">
    <source>
        <dbReference type="ARBA" id="ARBA00022777"/>
    </source>
</evidence>
<comment type="similarity">
    <text evidence="2">Belongs to the diacylglycerol/lipid kinase family.</text>
</comment>
<keyword evidence="3 10" id="KW-0808">Transferase</keyword>
<dbReference type="AlphaFoldDB" id="A0AB39P210"/>
<keyword evidence="4" id="KW-0547">Nucleotide-binding</keyword>
<proteinExistence type="inferred from homology"/>
<evidence type="ECO:0000256" key="8">
    <source>
        <dbReference type="ARBA" id="ARBA00023264"/>
    </source>
</evidence>
<dbReference type="Pfam" id="PF00781">
    <property type="entry name" value="DAGK_cat"/>
    <property type="match status" value="1"/>
</dbReference>
<dbReference type="PANTHER" id="PTHR12358">
    <property type="entry name" value="SPHINGOSINE KINASE"/>
    <property type="match status" value="1"/>
</dbReference>
<comment type="cofactor">
    <cofactor evidence="1">
        <name>Mg(2+)</name>
        <dbReference type="ChEBI" id="CHEBI:18420"/>
    </cofactor>
</comment>
<protein>
    <submittedName>
        <fullName evidence="10">Diacylglycerol kinase family protein</fullName>
        <ecNumber evidence="10">2.7.1.-</ecNumber>
    </submittedName>
</protein>
<keyword evidence="8" id="KW-1208">Phospholipid metabolism</keyword>